<protein>
    <recommendedName>
        <fullName evidence="1">PEP-utilising enzyme C-terminal domain-containing protein</fullName>
    </recommendedName>
</protein>
<dbReference type="InterPro" id="IPR040442">
    <property type="entry name" value="Pyrv_kinase-like_dom_sf"/>
</dbReference>
<dbReference type="InterPro" id="IPR015813">
    <property type="entry name" value="Pyrv/PenolPyrv_kinase-like_dom"/>
</dbReference>
<dbReference type="Proteomes" id="UP001432062">
    <property type="component" value="Chromosome"/>
</dbReference>
<dbReference type="RefSeq" id="WP_327093753.1">
    <property type="nucleotide sequence ID" value="NZ_CP109149.1"/>
</dbReference>
<name>A0ABZ1Z125_9NOCA</name>
<sequence length="304" mass="33183">MRQSLALSCERISAELLDHFDGVGMVRGEYVFRAAGKYPTPESVSGYLVPYLRHIAKRAGGTIWYRTMEADTAECNILDGVEEIIDEPHKLLGLRGIRRARRFPDAFVAELEGIAQVRDEGADIGVLFPFVTYVDELQWAIEQTRAVIGDCPIATMIEIPSLLLEVDRVVTTGVSRVVIGCNDLSSLLLGQARASLRPVRPVPPLLRAIERVTMVAAAAGVRTAVAGYLHPDLLAACANLGVDECVLHYSDLPEVLGEQFADLPDLDVLQAIKRKTRAAIAIYEAERAAGSDPDHPHAHQTLTP</sequence>
<dbReference type="PANTHER" id="PTHR46244">
    <property type="entry name" value="PHOSPHOENOLPYRUVATE-PROTEIN PHOSPHOTRANSFERASE"/>
    <property type="match status" value="1"/>
</dbReference>
<dbReference type="EMBL" id="CP109441">
    <property type="protein sequence ID" value="WUV48961.1"/>
    <property type="molecule type" value="Genomic_DNA"/>
</dbReference>
<reference evidence="2" key="1">
    <citation type="submission" date="2022-10" db="EMBL/GenBank/DDBJ databases">
        <title>The complete genomes of actinobacterial strains from the NBC collection.</title>
        <authorList>
            <person name="Joergensen T.S."/>
            <person name="Alvarez Arevalo M."/>
            <person name="Sterndorff E.B."/>
            <person name="Faurdal D."/>
            <person name="Vuksanovic O."/>
            <person name="Mourched A.-S."/>
            <person name="Charusanti P."/>
            <person name="Shaw S."/>
            <person name="Blin K."/>
            <person name="Weber T."/>
        </authorList>
    </citation>
    <scope>NUCLEOTIDE SEQUENCE</scope>
    <source>
        <strain evidence="2">NBC_01482</strain>
    </source>
</reference>
<evidence type="ECO:0000313" key="3">
    <source>
        <dbReference type="Proteomes" id="UP001432062"/>
    </source>
</evidence>
<evidence type="ECO:0000313" key="2">
    <source>
        <dbReference type="EMBL" id="WUV48961.1"/>
    </source>
</evidence>
<keyword evidence="3" id="KW-1185">Reference proteome</keyword>
<dbReference type="PANTHER" id="PTHR46244:SF3">
    <property type="entry name" value="PHOSPHOENOLPYRUVATE-PROTEIN PHOSPHOTRANSFERASE"/>
    <property type="match status" value="1"/>
</dbReference>
<organism evidence="2 3">
    <name type="scientific">Nocardia vinacea</name>
    <dbReference type="NCBI Taxonomy" id="96468"/>
    <lineage>
        <taxon>Bacteria</taxon>
        <taxon>Bacillati</taxon>
        <taxon>Actinomycetota</taxon>
        <taxon>Actinomycetes</taxon>
        <taxon>Mycobacteriales</taxon>
        <taxon>Nocardiaceae</taxon>
        <taxon>Nocardia</taxon>
    </lineage>
</organism>
<dbReference type="InterPro" id="IPR050499">
    <property type="entry name" value="PEP-utilizing_PTS_enzyme"/>
</dbReference>
<proteinExistence type="predicted"/>
<accession>A0ABZ1Z125</accession>
<gene>
    <name evidence="2" type="ORF">OG563_12630</name>
</gene>
<feature type="domain" description="PEP-utilising enzyme C-terminal" evidence="1">
    <location>
        <begin position="14"/>
        <end position="252"/>
    </location>
</feature>
<dbReference type="InterPro" id="IPR000121">
    <property type="entry name" value="PEP_util_C"/>
</dbReference>
<dbReference type="Gene3D" id="3.20.20.60">
    <property type="entry name" value="Phosphoenolpyruvate-binding domains"/>
    <property type="match status" value="1"/>
</dbReference>
<evidence type="ECO:0000259" key="1">
    <source>
        <dbReference type="Pfam" id="PF02896"/>
    </source>
</evidence>
<dbReference type="Pfam" id="PF02896">
    <property type="entry name" value="PEP-utilizers_C"/>
    <property type="match status" value="1"/>
</dbReference>
<dbReference type="SUPFAM" id="SSF51621">
    <property type="entry name" value="Phosphoenolpyruvate/pyruvate domain"/>
    <property type="match status" value="1"/>
</dbReference>